<organism evidence="1 2">
    <name type="scientific">Granulicella cerasi</name>
    <dbReference type="NCBI Taxonomy" id="741063"/>
    <lineage>
        <taxon>Bacteria</taxon>
        <taxon>Pseudomonadati</taxon>
        <taxon>Acidobacteriota</taxon>
        <taxon>Terriglobia</taxon>
        <taxon>Terriglobales</taxon>
        <taxon>Acidobacteriaceae</taxon>
        <taxon>Granulicella</taxon>
    </lineage>
</organism>
<dbReference type="Proteomes" id="UP001596391">
    <property type="component" value="Unassembled WGS sequence"/>
</dbReference>
<name>A0ABW1Z5M8_9BACT</name>
<keyword evidence="2" id="KW-1185">Reference proteome</keyword>
<comment type="caution">
    <text evidence="1">The sequence shown here is derived from an EMBL/GenBank/DDBJ whole genome shotgun (WGS) entry which is preliminary data.</text>
</comment>
<dbReference type="RefSeq" id="WP_263372371.1">
    <property type="nucleotide sequence ID" value="NZ_JAGSYD010000004.1"/>
</dbReference>
<evidence type="ECO:0000313" key="1">
    <source>
        <dbReference type="EMBL" id="MFC6644439.1"/>
    </source>
</evidence>
<gene>
    <name evidence="1" type="ORF">ACFQBQ_02310</name>
</gene>
<evidence type="ECO:0000313" key="2">
    <source>
        <dbReference type="Proteomes" id="UP001596391"/>
    </source>
</evidence>
<proteinExistence type="predicted"/>
<accession>A0ABW1Z5M8</accession>
<dbReference type="EMBL" id="JBHSWI010000001">
    <property type="protein sequence ID" value="MFC6644439.1"/>
    <property type="molecule type" value="Genomic_DNA"/>
</dbReference>
<reference evidence="2" key="1">
    <citation type="journal article" date="2019" name="Int. J. Syst. Evol. Microbiol.">
        <title>The Global Catalogue of Microorganisms (GCM) 10K type strain sequencing project: providing services to taxonomists for standard genome sequencing and annotation.</title>
        <authorList>
            <consortium name="The Broad Institute Genomics Platform"/>
            <consortium name="The Broad Institute Genome Sequencing Center for Infectious Disease"/>
            <person name="Wu L."/>
            <person name="Ma J."/>
        </authorList>
    </citation>
    <scope>NUCLEOTIDE SEQUENCE [LARGE SCALE GENOMIC DNA]</scope>
    <source>
        <strain evidence="2">CGMCC 1.16026</strain>
    </source>
</reference>
<protein>
    <submittedName>
        <fullName evidence="1">Uncharacterized protein</fullName>
    </submittedName>
</protein>
<sequence>MNTLPTALPALLSTLTARLTRGMQTDDRLRTRRTIGKLAVHFFPFVSELGRLAAKAKVSLLEMHCADEELASRCLDACRNADEDALKAQELLDMIPELKVQVDALIASMEAKP</sequence>